<evidence type="ECO:0000313" key="4">
    <source>
        <dbReference type="Proteomes" id="UP001596074"/>
    </source>
</evidence>
<evidence type="ECO:0000313" key="3">
    <source>
        <dbReference type="EMBL" id="MFC5746957.1"/>
    </source>
</evidence>
<feature type="domain" description="DUF397" evidence="2">
    <location>
        <begin position="13"/>
        <end position="66"/>
    </location>
</feature>
<keyword evidence="4" id="KW-1185">Reference proteome</keyword>
<dbReference type="InterPro" id="IPR007278">
    <property type="entry name" value="DUF397"/>
</dbReference>
<organism evidence="3 4">
    <name type="scientific">Actinomadura rugatobispora</name>
    <dbReference type="NCBI Taxonomy" id="1994"/>
    <lineage>
        <taxon>Bacteria</taxon>
        <taxon>Bacillati</taxon>
        <taxon>Actinomycetota</taxon>
        <taxon>Actinomycetes</taxon>
        <taxon>Streptosporangiales</taxon>
        <taxon>Thermomonosporaceae</taxon>
        <taxon>Actinomadura</taxon>
    </lineage>
</organism>
<dbReference type="Pfam" id="PF04149">
    <property type="entry name" value="DUF397"/>
    <property type="match status" value="1"/>
</dbReference>
<dbReference type="EMBL" id="JBHSON010000018">
    <property type="protein sequence ID" value="MFC5746957.1"/>
    <property type="molecule type" value="Genomic_DNA"/>
</dbReference>
<dbReference type="RefSeq" id="WP_378282578.1">
    <property type="nucleotide sequence ID" value="NZ_JBHSON010000018.1"/>
</dbReference>
<proteinExistence type="predicted"/>
<evidence type="ECO:0000256" key="1">
    <source>
        <dbReference type="SAM" id="MobiDB-lite"/>
    </source>
</evidence>
<reference evidence="4" key="1">
    <citation type="journal article" date="2019" name="Int. J. Syst. Evol. Microbiol.">
        <title>The Global Catalogue of Microorganisms (GCM) 10K type strain sequencing project: providing services to taxonomists for standard genome sequencing and annotation.</title>
        <authorList>
            <consortium name="The Broad Institute Genomics Platform"/>
            <consortium name="The Broad Institute Genome Sequencing Center for Infectious Disease"/>
            <person name="Wu L."/>
            <person name="Ma J."/>
        </authorList>
    </citation>
    <scope>NUCLEOTIDE SEQUENCE [LARGE SCALE GENOMIC DNA]</scope>
    <source>
        <strain evidence="4">KCTC 42087</strain>
    </source>
</reference>
<sequence>MHVNHPSPDITRAHWRKSSHSGSGNQCVEVAALTGDHRAVRDSMDPHGPALMFTRSEWHRFLEAVRRA</sequence>
<evidence type="ECO:0000259" key="2">
    <source>
        <dbReference type="Pfam" id="PF04149"/>
    </source>
</evidence>
<name>A0ABW0ZWX0_9ACTN</name>
<feature type="region of interest" description="Disordered" evidence="1">
    <location>
        <begin position="1"/>
        <end position="26"/>
    </location>
</feature>
<comment type="caution">
    <text evidence="3">The sequence shown here is derived from an EMBL/GenBank/DDBJ whole genome shotgun (WGS) entry which is preliminary data.</text>
</comment>
<gene>
    <name evidence="3" type="ORF">ACFPZN_15120</name>
</gene>
<accession>A0ABW0ZWX0</accession>
<dbReference type="Proteomes" id="UP001596074">
    <property type="component" value="Unassembled WGS sequence"/>
</dbReference>
<protein>
    <submittedName>
        <fullName evidence="3">DUF397 domain-containing protein</fullName>
    </submittedName>
</protein>